<dbReference type="PANTHER" id="PTHR36838:SF1">
    <property type="entry name" value="SLR1864 PROTEIN"/>
    <property type="match status" value="1"/>
</dbReference>
<evidence type="ECO:0000313" key="9">
    <source>
        <dbReference type="EMBL" id="MSR91369.1"/>
    </source>
</evidence>
<comment type="caution">
    <text evidence="9">The sequence shown here is derived from an EMBL/GenBank/DDBJ whole genome shotgun (WGS) entry which is preliminary data.</text>
</comment>
<evidence type="ECO:0000256" key="2">
    <source>
        <dbReference type="ARBA" id="ARBA00010145"/>
    </source>
</evidence>
<dbReference type="GO" id="GO:0055085">
    <property type="term" value="P:transmembrane transport"/>
    <property type="evidence" value="ECO:0007669"/>
    <property type="project" value="InterPro"/>
</dbReference>
<keyword evidence="5 8" id="KW-0812">Transmembrane</keyword>
<evidence type="ECO:0000256" key="1">
    <source>
        <dbReference type="ARBA" id="ARBA00004651"/>
    </source>
</evidence>
<dbReference type="AlphaFoldDB" id="A0A7X2MYE3"/>
<feature type="transmembrane region" description="Helical" evidence="8">
    <location>
        <begin position="283"/>
        <end position="303"/>
    </location>
</feature>
<feature type="transmembrane region" description="Helical" evidence="8">
    <location>
        <begin position="193"/>
        <end position="212"/>
    </location>
</feature>
<feature type="transmembrane region" description="Helical" evidence="8">
    <location>
        <begin position="39"/>
        <end position="57"/>
    </location>
</feature>
<feature type="transmembrane region" description="Helical" evidence="8">
    <location>
        <begin position="134"/>
        <end position="153"/>
    </location>
</feature>
<organism evidence="9 10">
    <name type="scientific">Inconstantimicrobium porci</name>
    <dbReference type="NCBI Taxonomy" id="2652291"/>
    <lineage>
        <taxon>Bacteria</taxon>
        <taxon>Bacillati</taxon>
        <taxon>Bacillota</taxon>
        <taxon>Clostridia</taxon>
        <taxon>Eubacteriales</taxon>
        <taxon>Clostridiaceae</taxon>
        <taxon>Inconstantimicrobium</taxon>
    </lineage>
</organism>
<evidence type="ECO:0000256" key="4">
    <source>
        <dbReference type="ARBA" id="ARBA00022475"/>
    </source>
</evidence>
<gene>
    <name evidence="9" type="ORF">FYJ33_08065</name>
</gene>
<protein>
    <submittedName>
        <fullName evidence="9">AEC family transporter</fullName>
    </submittedName>
</protein>
<keyword evidence="7 8" id="KW-0472">Membrane</keyword>
<dbReference type="Gene3D" id="1.20.1530.20">
    <property type="match status" value="1"/>
</dbReference>
<dbReference type="InterPro" id="IPR004776">
    <property type="entry name" value="Mem_transp_PIN-like"/>
</dbReference>
<comment type="subcellular location">
    <subcellularLocation>
        <location evidence="1">Cell membrane</location>
        <topology evidence="1">Multi-pass membrane protein</topology>
    </subcellularLocation>
</comment>
<feature type="transmembrane region" description="Helical" evidence="8">
    <location>
        <begin position="255"/>
        <end position="277"/>
    </location>
</feature>
<dbReference type="Pfam" id="PF03547">
    <property type="entry name" value="Mem_trans"/>
    <property type="match status" value="2"/>
</dbReference>
<dbReference type="InterPro" id="IPR038770">
    <property type="entry name" value="Na+/solute_symporter_sf"/>
</dbReference>
<dbReference type="Proteomes" id="UP000460287">
    <property type="component" value="Unassembled WGS sequence"/>
</dbReference>
<evidence type="ECO:0000256" key="7">
    <source>
        <dbReference type="ARBA" id="ARBA00023136"/>
    </source>
</evidence>
<keyword evidence="10" id="KW-1185">Reference proteome</keyword>
<feature type="transmembrane region" description="Helical" evidence="8">
    <location>
        <begin position="69"/>
        <end position="91"/>
    </location>
</feature>
<feature type="transmembrane region" description="Helical" evidence="8">
    <location>
        <begin position="315"/>
        <end position="338"/>
    </location>
</feature>
<keyword evidence="3" id="KW-0813">Transport</keyword>
<sequence>MKDTHIYHNTIIIFLSTFNYCIIKGRCLFWRRKVMMDNILNQIFVLTVLMVVGIILRKKNVITDEVSKGMTNILMGVALPCLIISSFNIKFTKDMARNSINMIIYSTIVHMMLLAVSSLLFLKMEDKEKSIFKFCMIFSNCGFVGYPIAQALYGDIGVFYTSIFTIPQNIFVWSYGVMLFSGERGLKSIKNSFKNPPVIAVLLGCLIFIFSIPIPKPVLSTLKSVGNMTTPVAMFIIGAMLADSKVKEILSDKKVYLASFMRLIVAPALTVAVLILIKADKEMINICTILISMPAAILLGIFAEKYDGDKKAASSAVFMTTVLSLITIPLVIAALNAVL</sequence>
<accession>A0A7X2MYE3</accession>
<dbReference type="PANTHER" id="PTHR36838">
    <property type="entry name" value="AUXIN EFFLUX CARRIER FAMILY PROTEIN"/>
    <property type="match status" value="1"/>
</dbReference>
<keyword evidence="6 8" id="KW-1133">Transmembrane helix</keyword>
<evidence type="ECO:0000256" key="5">
    <source>
        <dbReference type="ARBA" id="ARBA00022692"/>
    </source>
</evidence>
<dbReference type="GO" id="GO:0005886">
    <property type="term" value="C:plasma membrane"/>
    <property type="evidence" value="ECO:0007669"/>
    <property type="project" value="UniProtKB-SubCell"/>
</dbReference>
<feature type="transmembrane region" description="Helical" evidence="8">
    <location>
        <begin position="103"/>
        <end position="122"/>
    </location>
</feature>
<reference evidence="9 10" key="1">
    <citation type="submission" date="2019-08" db="EMBL/GenBank/DDBJ databases">
        <title>In-depth cultivation of the pig gut microbiome towards novel bacterial diversity and tailored functional studies.</title>
        <authorList>
            <person name="Wylensek D."/>
            <person name="Hitch T.C.A."/>
            <person name="Clavel T."/>
        </authorList>
    </citation>
    <scope>NUCLEOTIDE SEQUENCE [LARGE SCALE GENOMIC DNA]</scope>
    <source>
        <strain evidence="9 10">WCA-383-APC-5B</strain>
    </source>
</reference>
<evidence type="ECO:0000256" key="6">
    <source>
        <dbReference type="ARBA" id="ARBA00022989"/>
    </source>
</evidence>
<evidence type="ECO:0000256" key="3">
    <source>
        <dbReference type="ARBA" id="ARBA00022448"/>
    </source>
</evidence>
<dbReference type="EMBL" id="VULX01000010">
    <property type="protein sequence ID" value="MSR91369.1"/>
    <property type="molecule type" value="Genomic_DNA"/>
</dbReference>
<proteinExistence type="inferred from homology"/>
<evidence type="ECO:0000313" key="10">
    <source>
        <dbReference type="Proteomes" id="UP000460287"/>
    </source>
</evidence>
<evidence type="ECO:0000256" key="8">
    <source>
        <dbReference type="SAM" id="Phobius"/>
    </source>
</evidence>
<comment type="similarity">
    <text evidence="2">Belongs to the auxin efflux carrier (TC 2.A.69) family.</text>
</comment>
<keyword evidence="4" id="KW-1003">Cell membrane</keyword>
<name>A0A7X2MYE3_9CLOT</name>
<feature type="transmembrane region" description="Helical" evidence="8">
    <location>
        <begin position="159"/>
        <end position="181"/>
    </location>
</feature>